<dbReference type="SUPFAM" id="SSF49354">
    <property type="entry name" value="PapD-like"/>
    <property type="match status" value="1"/>
</dbReference>
<sequence>MVYLASASVCLLRLRWTRSALACLLFALFLPARAELMLHPTRIVFEKNARAAQIELINTGSKPASYRIALVNRRMSETGQFAPAEREQDGERFADEMLRFSPRQVTLQPGMAQTVRVMLRKPAELAEGEYRSHLQFEKLPEVAANASIENQAASGKGIGVIMNALVGASVPVIVRHGSGGASVKLAGLALQPGEGKHPLLAMQFEREGASSVYGDIEVTFTPKNGKPHSLGQVSGIAVYTPNRLRKAALPLQVPAGVALAGGTIEVAYRDRPEAGGKLLAQASLALP</sequence>
<proteinExistence type="predicted"/>
<dbReference type="Gene3D" id="2.60.40.10">
    <property type="entry name" value="Immunoglobulins"/>
    <property type="match status" value="1"/>
</dbReference>
<feature type="domain" description="Pili assembly chaperone N-terminal" evidence="1">
    <location>
        <begin position="36"/>
        <end position="149"/>
    </location>
</feature>
<accession>A0ABV7PJY1</accession>
<evidence type="ECO:0000313" key="3">
    <source>
        <dbReference type="Proteomes" id="UP001595665"/>
    </source>
</evidence>
<dbReference type="InterPro" id="IPR008962">
    <property type="entry name" value="PapD-like_sf"/>
</dbReference>
<keyword evidence="3" id="KW-1185">Reference proteome</keyword>
<protein>
    <submittedName>
        <fullName evidence="2">Fimbria/pilus periplasmic chaperone</fullName>
    </submittedName>
</protein>
<organism evidence="2 3">
    <name type="scientific">Massilia haematophila</name>
    <dbReference type="NCBI Taxonomy" id="457923"/>
    <lineage>
        <taxon>Bacteria</taxon>
        <taxon>Pseudomonadati</taxon>
        <taxon>Pseudomonadota</taxon>
        <taxon>Betaproteobacteria</taxon>
        <taxon>Burkholderiales</taxon>
        <taxon>Oxalobacteraceae</taxon>
        <taxon>Telluria group</taxon>
        <taxon>Massilia</taxon>
    </lineage>
</organism>
<dbReference type="RefSeq" id="WP_379736123.1">
    <property type="nucleotide sequence ID" value="NZ_JBHRVV010000001.1"/>
</dbReference>
<evidence type="ECO:0000313" key="2">
    <source>
        <dbReference type="EMBL" id="MFC3459521.1"/>
    </source>
</evidence>
<reference evidence="3" key="1">
    <citation type="journal article" date="2019" name="Int. J. Syst. Evol. Microbiol.">
        <title>The Global Catalogue of Microorganisms (GCM) 10K type strain sequencing project: providing services to taxonomists for standard genome sequencing and annotation.</title>
        <authorList>
            <consortium name="The Broad Institute Genomics Platform"/>
            <consortium name="The Broad Institute Genome Sequencing Center for Infectious Disease"/>
            <person name="Wu L."/>
            <person name="Ma J."/>
        </authorList>
    </citation>
    <scope>NUCLEOTIDE SEQUENCE [LARGE SCALE GENOMIC DNA]</scope>
    <source>
        <strain evidence="3">CCM 7480</strain>
    </source>
</reference>
<gene>
    <name evidence="2" type="ORF">ACFOPH_14895</name>
</gene>
<dbReference type="InterPro" id="IPR013783">
    <property type="entry name" value="Ig-like_fold"/>
</dbReference>
<dbReference type="EMBL" id="JBHRVV010000001">
    <property type="protein sequence ID" value="MFC3459521.1"/>
    <property type="molecule type" value="Genomic_DNA"/>
</dbReference>
<dbReference type="Pfam" id="PF00345">
    <property type="entry name" value="PapD_N"/>
    <property type="match status" value="1"/>
</dbReference>
<dbReference type="Proteomes" id="UP001595665">
    <property type="component" value="Unassembled WGS sequence"/>
</dbReference>
<dbReference type="InterPro" id="IPR016147">
    <property type="entry name" value="Pili_assmbl_chaperone_N"/>
</dbReference>
<name>A0ABV7PJY1_9BURK</name>
<evidence type="ECO:0000259" key="1">
    <source>
        <dbReference type="Pfam" id="PF00345"/>
    </source>
</evidence>
<comment type="caution">
    <text evidence="2">The sequence shown here is derived from an EMBL/GenBank/DDBJ whole genome shotgun (WGS) entry which is preliminary data.</text>
</comment>